<keyword evidence="5" id="KW-0378">Hydrolase</keyword>
<evidence type="ECO:0000256" key="6">
    <source>
        <dbReference type="ARBA" id="ARBA00022833"/>
    </source>
</evidence>
<evidence type="ECO:0000256" key="2">
    <source>
        <dbReference type="ARBA" id="ARBA00022596"/>
    </source>
</evidence>
<dbReference type="InterPro" id="IPR003495">
    <property type="entry name" value="CobW/HypB/UreG_nucleotide-bd"/>
</dbReference>
<feature type="region of interest" description="Disordered" evidence="8">
    <location>
        <begin position="220"/>
        <end position="239"/>
    </location>
</feature>
<evidence type="ECO:0000259" key="9">
    <source>
        <dbReference type="Pfam" id="PF02492"/>
    </source>
</evidence>
<reference evidence="10" key="1">
    <citation type="submission" date="2022-09" db="EMBL/GenBank/DDBJ databases">
        <title>Culturomic study of gut microbiota in children with autism spectrum disorder.</title>
        <authorList>
            <person name="Efimov B.A."/>
            <person name="Chaplin A.V."/>
            <person name="Sokolova S.R."/>
            <person name="Pikina A.P."/>
            <person name="Korzhanova M."/>
            <person name="Belova V."/>
            <person name="Korostin D."/>
        </authorList>
    </citation>
    <scope>NUCLEOTIDE SEQUENCE</scope>
    <source>
        <strain evidence="10">ASD5510</strain>
    </source>
</reference>
<feature type="compositionally biased region" description="Basic residues" evidence="8">
    <location>
        <begin position="224"/>
        <end position="239"/>
    </location>
</feature>
<name>A0A9J6QMX5_9FIRM</name>
<gene>
    <name evidence="10" type="primary">hypB</name>
    <name evidence="10" type="ORF">OBO34_00075</name>
</gene>
<dbReference type="InterPro" id="IPR004392">
    <property type="entry name" value="Hyd_mat_HypB"/>
</dbReference>
<proteinExistence type="inferred from homology"/>
<evidence type="ECO:0000256" key="3">
    <source>
        <dbReference type="ARBA" id="ARBA00022723"/>
    </source>
</evidence>
<dbReference type="SUPFAM" id="SSF52540">
    <property type="entry name" value="P-loop containing nucleoside triphosphate hydrolases"/>
    <property type="match status" value="1"/>
</dbReference>
<dbReference type="GO" id="GO:0003924">
    <property type="term" value="F:GTPase activity"/>
    <property type="evidence" value="ECO:0007669"/>
    <property type="project" value="InterPro"/>
</dbReference>
<keyword evidence="7" id="KW-0342">GTP-binding</keyword>
<protein>
    <submittedName>
        <fullName evidence="10">Hydrogenase nickel incorporation protein HypB</fullName>
    </submittedName>
</protein>
<evidence type="ECO:0000313" key="11">
    <source>
        <dbReference type="Proteomes" id="UP001065549"/>
    </source>
</evidence>
<dbReference type="GO" id="GO:0008270">
    <property type="term" value="F:zinc ion binding"/>
    <property type="evidence" value="ECO:0007669"/>
    <property type="project" value="TreeGrafter"/>
</dbReference>
<evidence type="ECO:0000313" key="10">
    <source>
        <dbReference type="EMBL" id="MCU7376748.1"/>
    </source>
</evidence>
<dbReference type="PIRSF" id="PIRSF005624">
    <property type="entry name" value="Ni-bind_GTPase"/>
    <property type="match status" value="1"/>
</dbReference>
<dbReference type="Gene3D" id="3.40.50.300">
    <property type="entry name" value="P-loop containing nucleotide triphosphate hydrolases"/>
    <property type="match status" value="1"/>
</dbReference>
<keyword evidence="4" id="KW-0547">Nucleotide-binding</keyword>
<dbReference type="PANTHER" id="PTHR30134:SF2">
    <property type="entry name" value="HYDROGENASE MATURATION FACTOR HYPB"/>
    <property type="match status" value="1"/>
</dbReference>
<dbReference type="PANTHER" id="PTHR30134">
    <property type="entry name" value="HYDROGENASE PROTEIN ASSEMBLY PROTEIN, NICKEL CHAPERONE"/>
    <property type="match status" value="1"/>
</dbReference>
<keyword evidence="2" id="KW-0533">Nickel</keyword>
<accession>A0A9J6QMX5</accession>
<keyword evidence="11" id="KW-1185">Reference proteome</keyword>
<dbReference type="GO" id="GO:0051604">
    <property type="term" value="P:protein maturation"/>
    <property type="evidence" value="ECO:0007669"/>
    <property type="project" value="InterPro"/>
</dbReference>
<evidence type="ECO:0000256" key="8">
    <source>
        <dbReference type="SAM" id="MobiDB-lite"/>
    </source>
</evidence>
<dbReference type="GO" id="GO:0016151">
    <property type="term" value="F:nickel cation binding"/>
    <property type="evidence" value="ECO:0007669"/>
    <property type="project" value="InterPro"/>
</dbReference>
<dbReference type="Pfam" id="PF02492">
    <property type="entry name" value="cobW"/>
    <property type="match status" value="1"/>
</dbReference>
<feature type="domain" description="CobW/HypB/UreG nucleotide-binding" evidence="9">
    <location>
        <begin position="40"/>
        <end position="194"/>
    </location>
</feature>
<evidence type="ECO:0000256" key="5">
    <source>
        <dbReference type="ARBA" id="ARBA00022801"/>
    </source>
</evidence>
<dbReference type="InterPro" id="IPR027417">
    <property type="entry name" value="P-loop_NTPase"/>
</dbReference>
<sequence>MHDVRKIDVMEGILDENDQIAQHVKEHLSAHGVLIVNEMGAPGVGKTTTLKNIFKHLKEYKPYVIEGDIESDLDTQDLKSMGIDTHQINTYGACHLDAPMIDHMVDHMQFDEKGILFIENIGNLVCPAEFTIGEHVMMLISTVTEGSDKPYKYPLAFEKADIIILNKVDLIPYLDFDEDFFMKGVRALNKDVPVFKVSGKTGEGFEEVAEWLMERAGQLEAKDHSHHHDHHHGHTHDHK</sequence>
<keyword evidence="6" id="KW-0862">Zinc</keyword>
<comment type="caution">
    <text evidence="10">The sequence shown here is derived from an EMBL/GenBank/DDBJ whole genome shotgun (WGS) entry which is preliminary data.</text>
</comment>
<dbReference type="RefSeq" id="WP_148399061.1">
    <property type="nucleotide sequence ID" value="NZ_JAJAGH010000021.1"/>
</dbReference>
<dbReference type="Proteomes" id="UP001065549">
    <property type="component" value="Unassembled WGS sequence"/>
</dbReference>
<dbReference type="AlphaFoldDB" id="A0A9J6QMX5"/>
<evidence type="ECO:0000256" key="7">
    <source>
        <dbReference type="ARBA" id="ARBA00023134"/>
    </source>
</evidence>
<comment type="similarity">
    <text evidence="1">Belongs to the SIMIBI class G3E GTPase family. HypB/HupM subfamily.</text>
</comment>
<evidence type="ECO:0000256" key="1">
    <source>
        <dbReference type="ARBA" id="ARBA00006211"/>
    </source>
</evidence>
<dbReference type="NCBIfam" id="TIGR00073">
    <property type="entry name" value="hypB"/>
    <property type="match status" value="1"/>
</dbReference>
<keyword evidence="3" id="KW-0479">Metal-binding</keyword>
<dbReference type="GO" id="GO:0005525">
    <property type="term" value="F:GTP binding"/>
    <property type="evidence" value="ECO:0007669"/>
    <property type="project" value="UniProtKB-KW"/>
</dbReference>
<evidence type="ECO:0000256" key="4">
    <source>
        <dbReference type="ARBA" id="ARBA00022741"/>
    </source>
</evidence>
<dbReference type="EMBL" id="JAOSHN010000001">
    <property type="protein sequence ID" value="MCU7376748.1"/>
    <property type="molecule type" value="Genomic_DNA"/>
</dbReference>
<organism evidence="10 11">
    <name type="scientific">Hominibacterium faecale</name>
    <dbReference type="NCBI Taxonomy" id="2839743"/>
    <lineage>
        <taxon>Bacteria</taxon>
        <taxon>Bacillati</taxon>
        <taxon>Bacillota</taxon>
        <taxon>Clostridia</taxon>
        <taxon>Peptostreptococcales</taxon>
        <taxon>Anaerovoracaceae</taxon>
        <taxon>Hominibacterium</taxon>
    </lineage>
</organism>